<dbReference type="InterPro" id="IPR035595">
    <property type="entry name" value="UDP_glycos_trans_CS"/>
</dbReference>
<comment type="similarity">
    <text evidence="1 3">Belongs to the UDP-glycosyltransferase family.</text>
</comment>
<dbReference type="GO" id="GO:0035251">
    <property type="term" value="F:UDP-glucosyltransferase activity"/>
    <property type="evidence" value="ECO:0007669"/>
    <property type="project" value="InterPro"/>
</dbReference>
<organism evidence="4 5">
    <name type="scientific">Acer yangbiense</name>
    <dbReference type="NCBI Taxonomy" id="1000413"/>
    <lineage>
        <taxon>Eukaryota</taxon>
        <taxon>Viridiplantae</taxon>
        <taxon>Streptophyta</taxon>
        <taxon>Embryophyta</taxon>
        <taxon>Tracheophyta</taxon>
        <taxon>Spermatophyta</taxon>
        <taxon>Magnoliopsida</taxon>
        <taxon>eudicotyledons</taxon>
        <taxon>Gunneridae</taxon>
        <taxon>Pentapetalae</taxon>
        <taxon>rosids</taxon>
        <taxon>malvids</taxon>
        <taxon>Sapindales</taxon>
        <taxon>Sapindaceae</taxon>
        <taxon>Hippocastanoideae</taxon>
        <taxon>Acereae</taxon>
        <taxon>Acer</taxon>
    </lineage>
</organism>
<dbReference type="SUPFAM" id="SSF53756">
    <property type="entry name" value="UDP-Glycosyltransferase/glycogen phosphorylase"/>
    <property type="match status" value="1"/>
</dbReference>
<name>A0A5C7GNJ5_9ROSI</name>
<comment type="caution">
    <text evidence="4">The sequence shown here is derived from an EMBL/GenBank/DDBJ whole genome shotgun (WGS) entry which is preliminary data.</text>
</comment>
<dbReference type="Proteomes" id="UP000323000">
    <property type="component" value="Unassembled WGS sequence"/>
</dbReference>
<reference evidence="5" key="1">
    <citation type="journal article" date="2019" name="Gigascience">
        <title>De novo genome assembly of the endangered Acer yangbiense, a plant species with extremely small populations endemic to Yunnan Province, China.</title>
        <authorList>
            <person name="Yang J."/>
            <person name="Wariss H.M."/>
            <person name="Tao L."/>
            <person name="Zhang R."/>
            <person name="Yun Q."/>
            <person name="Hollingsworth P."/>
            <person name="Dao Z."/>
            <person name="Luo G."/>
            <person name="Guo H."/>
            <person name="Ma Y."/>
            <person name="Sun W."/>
        </authorList>
    </citation>
    <scope>NUCLEOTIDE SEQUENCE [LARGE SCALE GENOMIC DNA]</scope>
    <source>
        <strain evidence="5">cv. Malutang</strain>
    </source>
</reference>
<evidence type="ECO:0000313" key="4">
    <source>
        <dbReference type="EMBL" id="TXG46381.1"/>
    </source>
</evidence>
<evidence type="ECO:0000256" key="3">
    <source>
        <dbReference type="RuleBase" id="RU003718"/>
    </source>
</evidence>
<evidence type="ECO:0000313" key="5">
    <source>
        <dbReference type="Proteomes" id="UP000323000"/>
    </source>
</evidence>
<dbReference type="PROSITE" id="PS00375">
    <property type="entry name" value="UDPGT"/>
    <property type="match status" value="1"/>
</dbReference>
<evidence type="ECO:0000256" key="2">
    <source>
        <dbReference type="ARBA" id="ARBA00022679"/>
    </source>
</evidence>
<dbReference type="EMBL" id="VAHF01000186">
    <property type="protein sequence ID" value="TXG46381.1"/>
    <property type="molecule type" value="Genomic_DNA"/>
</dbReference>
<dbReference type="InterPro" id="IPR050481">
    <property type="entry name" value="UDP-glycosyltransf_plant"/>
</dbReference>
<dbReference type="InterPro" id="IPR002213">
    <property type="entry name" value="UDP_glucos_trans"/>
</dbReference>
<gene>
    <name evidence="4" type="ORF">EZV62_028120</name>
</gene>
<proteinExistence type="inferred from homology"/>
<keyword evidence="5" id="KW-1185">Reference proteome</keyword>
<keyword evidence="2 3" id="KW-0808">Transferase</keyword>
<dbReference type="AlphaFoldDB" id="A0A5C7GNJ5"/>
<protein>
    <submittedName>
        <fullName evidence="4">Uncharacterized protein</fullName>
    </submittedName>
</protein>
<dbReference type="FunFam" id="3.40.50.2000:FF:000037">
    <property type="entry name" value="Glycosyltransferase"/>
    <property type="match status" value="1"/>
</dbReference>
<dbReference type="PANTHER" id="PTHR48049">
    <property type="entry name" value="GLYCOSYLTRANSFERASE"/>
    <property type="match status" value="1"/>
</dbReference>
<keyword evidence="3" id="KW-0328">Glycosyltransferase</keyword>
<dbReference type="OrthoDB" id="5835829at2759"/>
<dbReference type="Pfam" id="PF00201">
    <property type="entry name" value="UDPGT"/>
    <property type="match status" value="1"/>
</dbReference>
<sequence>MKKDQFQELLLGFELTGLPFLAALKPPMGCETIESALPEGFEERVKGRGFVHGGWVQQQLILNHPSVGCFVTHCGSSSLSEAMMTECQLVLLPNVGDQIINARLMGGDLKVGVEVEKGEEDGLFTREGVCRDVMTVMDENSEVGKQVRENHGIHREFLLSKGLESSYIDGFVQNLHDLLRPN</sequence>
<dbReference type="Gene3D" id="3.40.50.2000">
    <property type="entry name" value="Glycogen Phosphorylase B"/>
    <property type="match status" value="1"/>
</dbReference>
<evidence type="ECO:0000256" key="1">
    <source>
        <dbReference type="ARBA" id="ARBA00009995"/>
    </source>
</evidence>
<dbReference type="PANTHER" id="PTHR48049:SF167">
    <property type="entry name" value="GLYCOSYLTRANSFERASE"/>
    <property type="match status" value="1"/>
</dbReference>
<accession>A0A5C7GNJ5</accession>